<comment type="similarity">
    <text evidence="1">Belongs to the sigma-70 factor family. ECF subfamily.</text>
</comment>
<dbReference type="InterPro" id="IPR014284">
    <property type="entry name" value="RNA_pol_sigma-70_dom"/>
</dbReference>
<keyword evidence="3" id="KW-0731">Sigma factor</keyword>
<dbReference type="EMBL" id="RIAR02000001">
    <property type="protein sequence ID" value="NSL87696.1"/>
    <property type="molecule type" value="Genomic_DNA"/>
</dbReference>
<evidence type="ECO:0000256" key="4">
    <source>
        <dbReference type="ARBA" id="ARBA00023163"/>
    </source>
</evidence>
<dbReference type="Proteomes" id="UP000281028">
    <property type="component" value="Unassembled WGS sequence"/>
</dbReference>
<keyword evidence="2" id="KW-0805">Transcription regulation</keyword>
<proteinExistence type="inferred from homology"/>
<dbReference type="OrthoDB" id="799938at2"/>
<reference evidence="7" key="1">
    <citation type="submission" date="2020-05" db="EMBL/GenBank/DDBJ databases">
        <title>Chitinophaga laudate sp. nov., isolated from a tropical peat swamp.</title>
        <authorList>
            <person name="Goh C.B.S."/>
            <person name="Lee M.S."/>
            <person name="Parimannan S."/>
            <person name="Pasbakhsh P."/>
            <person name="Yule C.M."/>
            <person name="Rajandas H."/>
            <person name="Loke S."/>
            <person name="Croft L."/>
            <person name="Tan J.B.L."/>
        </authorList>
    </citation>
    <scope>NUCLEOTIDE SEQUENCE</scope>
    <source>
        <strain evidence="7">Mgbs1</strain>
    </source>
</reference>
<evidence type="ECO:0000256" key="2">
    <source>
        <dbReference type="ARBA" id="ARBA00023015"/>
    </source>
</evidence>
<dbReference type="SUPFAM" id="SSF88659">
    <property type="entry name" value="Sigma3 and sigma4 domains of RNA polymerase sigma factors"/>
    <property type="match status" value="1"/>
</dbReference>
<protein>
    <submittedName>
        <fullName evidence="7">Sigma-70 family RNA polymerase sigma factor</fullName>
    </submittedName>
</protein>
<evidence type="ECO:0000256" key="1">
    <source>
        <dbReference type="ARBA" id="ARBA00010641"/>
    </source>
</evidence>
<dbReference type="InterPro" id="IPR013249">
    <property type="entry name" value="RNA_pol_sigma70_r4_t2"/>
</dbReference>
<keyword evidence="8" id="KW-1185">Reference proteome</keyword>
<name>A0A9Q5GSR8_9BACT</name>
<dbReference type="NCBIfam" id="TIGR02937">
    <property type="entry name" value="sigma70-ECF"/>
    <property type="match status" value="1"/>
</dbReference>
<dbReference type="AlphaFoldDB" id="A0A9Q5GSR8"/>
<feature type="domain" description="RNA polymerase sigma-70 region 2" evidence="5">
    <location>
        <begin position="19"/>
        <end position="83"/>
    </location>
</feature>
<dbReference type="GO" id="GO:0006352">
    <property type="term" value="P:DNA-templated transcription initiation"/>
    <property type="evidence" value="ECO:0007669"/>
    <property type="project" value="InterPro"/>
</dbReference>
<dbReference type="Pfam" id="PF04542">
    <property type="entry name" value="Sigma70_r2"/>
    <property type="match status" value="1"/>
</dbReference>
<dbReference type="InterPro" id="IPR013325">
    <property type="entry name" value="RNA_pol_sigma_r2"/>
</dbReference>
<dbReference type="Gene3D" id="1.10.10.10">
    <property type="entry name" value="Winged helix-like DNA-binding domain superfamily/Winged helix DNA-binding domain"/>
    <property type="match status" value="1"/>
</dbReference>
<comment type="caution">
    <text evidence="7">The sequence shown here is derived from an EMBL/GenBank/DDBJ whole genome shotgun (WGS) entry which is preliminary data.</text>
</comment>
<feature type="domain" description="RNA polymerase sigma factor 70 region 4 type 2" evidence="6">
    <location>
        <begin position="112"/>
        <end position="159"/>
    </location>
</feature>
<dbReference type="InterPro" id="IPR007627">
    <property type="entry name" value="RNA_pol_sigma70_r2"/>
</dbReference>
<accession>A0A9Q5GSR8</accession>
<dbReference type="GO" id="GO:0016987">
    <property type="term" value="F:sigma factor activity"/>
    <property type="evidence" value="ECO:0007669"/>
    <property type="project" value="UniProtKB-KW"/>
</dbReference>
<dbReference type="Gene3D" id="1.10.1740.10">
    <property type="match status" value="1"/>
</dbReference>
<evidence type="ECO:0000313" key="8">
    <source>
        <dbReference type="Proteomes" id="UP000281028"/>
    </source>
</evidence>
<evidence type="ECO:0000259" key="5">
    <source>
        <dbReference type="Pfam" id="PF04542"/>
    </source>
</evidence>
<dbReference type="InterPro" id="IPR013324">
    <property type="entry name" value="RNA_pol_sigma_r3/r4-like"/>
</dbReference>
<organism evidence="7 8">
    <name type="scientific">Chitinophaga solisilvae</name>
    <dbReference type="NCBI Taxonomy" id="1233460"/>
    <lineage>
        <taxon>Bacteria</taxon>
        <taxon>Pseudomonadati</taxon>
        <taxon>Bacteroidota</taxon>
        <taxon>Chitinophagia</taxon>
        <taxon>Chitinophagales</taxon>
        <taxon>Chitinophagaceae</taxon>
        <taxon>Chitinophaga</taxon>
    </lineage>
</organism>
<dbReference type="PANTHER" id="PTHR43133:SF46">
    <property type="entry name" value="RNA POLYMERASE SIGMA-70 FACTOR ECF SUBFAMILY"/>
    <property type="match status" value="1"/>
</dbReference>
<dbReference type="PANTHER" id="PTHR43133">
    <property type="entry name" value="RNA POLYMERASE ECF-TYPE SIGMA FACTO"/>
    <property type="match status" value="1"/>
</dbReference>
<dbReference type="GO" id="GO:0003677">
    <property type="term" value="F:DNA binding"/>
    <property type="evidence" value="ECO:0007669"/>
    <property type="project" value="InterPro"/>
</dbReference>
<dbReference type="SUPFAM" id="SSF88946">
    <property type="entry name" value="Sigma2 domain of RNA polymerase sigma factors"/>
    <property type="match status" value="1"/>
</dbReference>
<dbReference type="InterPro" id="IPR039425">
    <property type="entry name" value="RNA_pol_sigma-70-like"/>
</dbReference>
<dbReference type="Pfam" id="PF08281">
    <property type="entry name" value="Sigma70_r4_2"/>
    <property type="match status" value="1"/>
</dbReference>
<sequence length="171" mass="20225">MLLRIAEGDEQAFTALLTATSGLLYSFVLRHTGSREVAEEIVQDIYTQIWQTRESLSAIRNFRTYLYVISRNRILNEIKRMARERRRHQAWEQTAATVPQEDSSVREQHYSLIDTAVNLLPPQQHKVWVLNRRQKMTYQEIAAEMQISRETVKTYLQHATQAITRYIKDRM</sequence>
<evidence type="ECO:0000259" key="6">
    <source>
        <dbReference type="Pfam" id="PF08281"/>
    </source>
</evidence>
<keyword evidence="4" id="KW-0804">Transcription</keyword>
<evidence type="ECO:0000256" key="3">
    <source>
        <dbReference type="ARBA" id="ARBA00023082"/>
    </source>
</evidence>
<gene>
    <name evidence="7" type="ORF">ECE50_012685</name>
</gene>
<evidence type="ECO:0000313" key="7">
    <source>
        <dbReference type="EMBL" id="NSL87696.1"/>
    </source>
</evidence>
<dbReference type="InterPro" id="IPR036388">
    <property type="entry name" value="WH-like_DNA-bd_sf"/>
</dbReference>